<protein>
    <recommendedName>
        <fullName evidence="3">RING-type domain-containing protein</fullName>
    </recommendedName>
</protein>
<proteinExistence type="predicted"/>
<dbReference type="OrthoDB" id="46529at2759"/>
<dbReference type="InParanoid" id="A0A3N4KZX5"/>
<dbReference type="Proteomes" id="UP000277580">
    <property type="component" value="Unassembled WGS sequence"/>
</dbReference>
<keyword evidence="5" id="KW-1185">Reference proteome</keyword>
<dbReference type="SUPFAM" id="SSF48403">
    <property type="entry name" value="Ankyrin repeat"/>
    <property type="match status" value="1"/>
</dbReference>
<feature type="repeat" description="ANK" evidence="1">
    <location>
        <begin position="136"/>
        <end position="168"/>
    </location>
</feature>
<feature type="non-terminal residue" evidence="4">
    <location>
        <position position="183"/>
    </location>
</feature>
<evidence type="ECO:0000313" key="4">
    <source>
        <dbReference type="EMBL" id="RPB14822.1"/>
    </source>
</evidence>
<gene>
    <name evidence="4" type="ORF">P167DRAFT_477571</name>
</gene>
<keyword evidence="2" id="KW-0862">Zinc</keyword>
<dbReference type="PROSITE" id="PS50297">
    <property type="entry name" value="ANK_REP_REGION"/>
    <property type="match status" value="1"/>
</dbReference>
<dbReference type="InterPro" id="IPR036770">
    <property type="entry name" value="Ankyrin_rpt-contain_sf"/>
</dbReference>
<dbReference type="Pfam" id="PF12796">
    <property type="entry name" value="Ank_2"/>
    <property type="match status" value="1"/>
</dbReference>
<evidence type="ECO:0000256" key="1">
    <source>
        <dbReference type="PROSITE-ProRule" id="PRU00023"/>
    </source>
</evidence>
<feature type="non-terminal residue" evidence="4">
    <location>
        <position position="1"/>
    </location>
</feature>
<dbReference type="Gene3D" id="1.25.40.20">
    <property type="entry name" value="Ankyrin repeat-containing domain"/>
    <property type="match status" value="1"/>
</dbReference>
<accession>A0A3N4KZX5</accession>
<sequence>CTSCTEPLIISVEDEDTPDQSAGIIDDIELPCGHHYHWYCYYSCLIQFYNPQCPSCSTSTLDSATGKLLVTYRNEGGIQTGLDLGALLDEEEFYDENPELKKVRAFLEFCAEGDVESVLEMIEMDAELLDAQDFETGQTGLHVAVQNQREDVIQLLLEKGVDRAVLDNAGRNYYQLAVELGAD</sequence>
<keyword evidence="2" id="KW-0863">Zinc-finger</keyword>
<dbReference type="SUPFAM" id="SSF57850">
    <property type="entry name" value="RING/U-box"/>
    <property type="match status" value="1"/>
</dbReference>
<dbReference type="STRING" id="1392247.A0A3N4KZX5"/>
<evidence type="ECO:0000259" key="3">
    <source>
        <dbReference type="PROSITE" id="PS50089"/>
    </source>
</evidence>
<dbReference type="SMART" id="SM00248">
    <property type="entry name" value="ANK"/>
    <property type="match status" value="1"/>
</dbReference>
<dbReference type="EMBL" id="ML119116">
    <property type="protein sequence ID" value="RPB14822.1"/>
    <property type="molecule type" value="Genomic_DNA"/>
</dbReference>
<dbReference type="CDD" id="cd16448">
    <property type="entry name" value="RING-H2"/>
    <property type="match status" value="1"/>
</dbReference>
<reference evidence="4 5" key="1">
    <citation type="journal article" date="2018" name="Nat. Ecol. Evol.">
        <title>Pezizomycetes genomes reveal the molecular basis of ectomycorrhizal truffle lifestyle.</title>
        <authorList>
            <person name="Murat C."/>
            <person name="Payen T."/>
            <person name="Noel B."/>
            <person name="Kuo A."/>
            <person name="Morin E."/>
            <person name="Chen J."/>
            <person name="Kohler A."/>
            <person name="Krizsan K."/>
            <person name="Balestrini R."/>
            <person name="Da Silva C."/>
            <person name="Montanini B."/>
            <person name="Hainaut M."/>
            <person name="Levati E."/>
            <person name="Barry K.W."/>
            <person name="Belfiori B."/>
            <person name="Cichocki N."/>
            <person name="Clum A."/>
            <person name="Dockter R.B."/>
            <person name="Fauchery L."/>
            <person name="Guy J."/>
            <person name="Iotti M."/>
            <person name="Le Tacon F."/>
            <person name="Lindquist E.A."/>
            <person name="Lipzen A."/>
            <person name="Malagnac F."/>
            <person name="Mello A."/>
            <person name="Molinier V."/>
            <person name="Miyauchi S."/>
            <person name="Poulain J."/>
            <person name="Riccioni C."/>
            <person name="Rubini A."/>
            <person name="Sitrit Y."/>
            <person name="Splivallo R."/>
            <person name="Traeger S."/>
            <person name="Wang M."/>
            <person name="Zifcakova L."/>
            <person name="Wipf D."/>
            <person name="Zambonelli A."/>
            <person name="Paolocci F."/>
            <person name="Nowrousian M."/>
            <person name="Ottonello S."/>
            <person name="Baldrian P."/>
            <person name="Spatafora J.W."/>
            <person name="Henrissat B."/>
            <person name="Nagy L.G."/>
            <person name="Aury J.M."/>
            <person name="Wincker P."/>
            <person name="Grigoriev I.V."/>
            <person name="Bonfante P."/>
            <person name="Martin F.M."/>
        </authorList>
    </citation>
    <scope>NUCLEOTIDE SEQUENCE [LARGE SCALE GENOMIC DNA]</scope>
    <source>
        <strain evidence="4 5">CCBAS932</strain>
    </source>
</reference>
<organism evidence="4 5">
    <name type="scientific">Morchella conica CCBAS932</name>
    <dbReference type="NCBI Taxonomy" id="1392247"/>
    <lineage>
        <taxon>Eukaryota</taxon>
        <taxon>Fungi</taxon>
        <taxon>Dikarya</taxon>
        <taxon>Ascomycota</taxon>
        <taxon>Pezizomycotina</taxon>
        <taxon>Pezizomycetes</taxon>
        <taxon>Pezizales</taxon>
        <taxon>Morchellaceae</taxon>
        <taxon>Morchella</taxon>
    </lineage>
</organism>
<dbReference type="PROSITE" id="PS50089">
    <property type="entry name" value="ZF_RING_2"/>
    <property type="match status" value="1"/>
</dbReference>
<evidence type="ECO:0000256" key="2">
    <source>
        <dbReference type="PROSITE-ProRule" id="PRU00175"/>
    </source>
</evidence>
<dbReference type="GO" id="GO:0008270">
    <property type="term" value="F:zinc ion binding"/>
    <property type="evidence" value="ECO:0007669"/>
    <property type="project" value="UniProtKB-KW"/>
</dbReference>
<dbReference type="InterPro" id="IPR002110">
    <property type="entry name" value="Ankyrin_rpt"/>
</dbReference>
<dbReference type="AlphaFoldDB" id="A0A3N4KZX5"/>
<feature type="domain" description="RING-type" evidence="3">
    <location>
        <begin position="1"/>
        <end position="57"/>
    </location>
</feature>
<dbReference type="InterPro" id="IPR013083">
    <property type="entry name" value="Znf_RING/FYVE/PHD"/>
</dbReference>
<keyword evidence="1" id="KW-0040">ANK repeat</keyword>
<evidence type="ECO:0000313" key="5">
    <source>
        <dbReference type="Proteomes" id="UP000277580"/>
    </source>
</evidence>
<name>A0A3N4KZX5_9PEZI</name>
<keyword evidence="2" id="KW-0479">Metal-binding</keyword>
<dbReference type="InterPro" id="IPR001841">
    <property type="entry name" value="Znf_RING"/>
</dbReference>
<dbReference type="Gene3D" id="3.30.40.10">
    <property type="entry name" value="Zinc/RING finger domain, C3HC4 (zinc finger)"/>
    <property type="match status" value="1"/>
</dbReference>
<dbReference type="PROSITE" id="PS50088">
    <property type="entry name" value="ANK_REPEAT"/>
    <property type="match status" value="1"/>
</dbReference>